<dbReference type="AlphaFoldDB" id="A0A0M3JE06"/>
<name>A0A0M3JE06_ANISI</name>
<accession>A0A0M3JE06</accession>
<organism evidence="3">
    <name type="scientific">Anisakis simplex</name>
    <name type="common">Herring worm</name>
    <dbReference type="NCBI Taxonomy" id="6269"/>
    <lineage>
        <taxon>Eukaryota</taxon>
        <taxon>Metazoa</taxon>
        <taxon>Ecdysozoa</taxon>
        <taxon>Nematoda</taxon>
        <taxon>Chromadorea</taxon>
        <taxon>Rhabditida</taxon>
        <taxon>Spirurina</taxon>
        <taxon>Ascaridomorpha</taxon>
        <taxon>Ascaridoidea</taxon>
        <taxon>Anisakidae</taxon>
        <taxon>Anisakis</taxon>
        <taxon>Anisakis simplex complex</taxon>
    </lineage>
</organism>
<proteinExistence type="predicted"/>
<dbReference type="Proteomes" id="UP000267096">
    <property type="component" value="Unassembled WGS sequence"/>
</dbReference>
<sequence>MSPSSTISSKDHVTARVGQGVTALKPRVVAVPRAIVFGASDLDEPQPMFESGSVRRMLKSTKACQRSTNPQ</sequence>
<evidence type="ECO:0000313" key="2">
    <source>
        <dbReference type="Proteomes" id="UP000267096"/>
    </source>
</evidence>
<dbReference type="WBParaSite" id="ASIM_0000584701-mRNA-1">
    <property type="protein sequence ID" value="ASIM_0000584701-mRNA-1"/>
    <property type="gene ID" value="ASIM_0000584701"/>
</dbReference>
<gene>
    <name evidence="1" type="ORF">ASIM_LOCUS5639</name>
</gene>
<keyword evidence="2" id="KW-1185">Reference proteome</keyword>
<protein>
    <submittedName>
        <fullName evidence="1 3">Uncharacterized protein</fullName>
    </submittedName>
</protein>
<dbReference type="EMBL" id="UYRR01011270">
    <property type="protein sequence ID" value="VDK25843.1"/>
    <property type="molecule type" value="Genomic_DNA"/>
</dbReference>
<reference evidence="1 2" key="2">
    <citation type="submission" date="2018-11" db="EMBL/GenBank/DDBJ databases">
        <authorList>
            <consortium name="Pathogen Informatics"/>
        </authorList>
    </citation>
    <scope>NUCLEOTIDE SEQUENCE [LARGE SCALE GENOMIC DNA]</scope>
</reference>
<evidence type="ECO:0000313" key="3">
    <source>
        <dbReference type="WBParaSite" id="ASIM_0000584701-mRNA-1"/>
    </source>
</evidence>
<reference evidence="3" key="1">
    <citation type="submission" date="2017-02" db="UniProtKB">
        <authorList>
            <consortium name="WormBaseParasite"/>
        </authorList>
    </citation>
    <scope>IDENTIFICATION</scope>
</reference>
<evidence type="ECO:0000313" key="1">
    <source>
        <dbReference type="EMBL" id="VDK25843.1"/>
    </source>
</evidence>